<feature type="region of interest" description="Disordered" evidence="1">
    <location>
        <begin position="480"/>
        <end position="503"/>
    </location>
</feature>
<evidence type="ECO:0000313" key="4">
    <source>
        <dbReference type="Proteomes" id="UP000830671"/>
    </source>
</evidence>
<proteinExistence type="predicted"/>
<dbReference type="AlphaFoldDB" id="A0A9Q8WNC3"/>
<keyword evidence="2" id="KW-0812">Transmembrane</keyword>
<name>A0A9Q8WNC3_9PEZI</name>
<organism evidence="3 4">
    <name type="scientific">Colletotrichum lupini</name>
    <dbReference type="NCBI Taxonomy" id="145971"/>
    <lineage>
        <taxon>Eukaryota</taxon>
        <taxon>Fungi</taxon>
        <taxon>Dikarya</taxon>
        <taxon>Ascomycota</taxon>
        <taxon>Pezizomycotina</taxon>
        <taxon>Sordariomycetes</taxon>
        <taxon>Hypocreomycetidae</taxon>
        <taxon>Glomerellales</taxon>
        <taxon>Glomerellaceae</taxon>
        <taxon>Colletotrichum</taxon>
        <taxon>Colletotrichum acutatum species complex</taxon>
    </lineage>
</organism>
<keyword evidence="2" id="KW-1133">Transmembrane helix</keyword>
<feature type="region of interest" description="Disordered" evidence="1">
    <location>
        <begin position="111"/>
        <end position="137"/>
    </location>
</feature>
<dbReference type="EMBL" id="CP019480">
    <property type="protein sequence ID" value="UQC89694.1"/>
    <property type="molecule type" value="Genomic_DNA"/>
</dbReference>
<feature type="compositionally biased region" description="Basic and acidic residues" evidence="1">
    <location>
        <begin position="37"/>
        <end position="47"/>
    </location>
</feature>
<feature type="transmembrane region" description="Helical" evidence="2">
    <location>
        <begin position="225"/>
        <end position="251"/>
    </location>
</feature>
<accession>A0A9Q8WNC3</accession>
<dbReference type="GeneID" id="73349159"/>
<reference evidence="3" key="1">
    <citation type="journal article" date="2021" name="Mol. Plant Microbe Interact.">
        <title>Complete Genome Sequence of the Plant-Pathogenic Fungus Colletotrichum lupini.</title>
        <authorList>
            <person name="Baroncelli R."/>
            <person name="Pensec F."/>
            <person name="Da Lio D."/>
            <person name="Boufleur T."/>
            <person name="Vicente I."/>
            <person name="Sarrocco S."/>
            <person name="Picot A."/>
            <person name="Baraldi E."/>
            <person name="Sukno S."/>
            <person name="Thon M."/>
            <person name="Le Floch G."/>
        </authorList>
    </citation>
    <scope>NUCLEOTIDE SEQUENCE</scope>
    <source>
        <strain evidence="3">IMI 504893</strain>
    </source>
</reference>
<feature type="compositionally biased region" description="Polar residues" evidence="1">
    <location>
        <begin position="492"/>
        <end position="502"/>
    </location>
</feature>
<dbReference type="RefSeq" id="XP_049151295.1">
    <property type="nucleotide sequence ID" value="XM_049294149.1"/>
</dbReference>
<feature type="region of interest" description="Disordered" evidence="1">
    <location>
        <begin position="25"/>
        <end position="47"/>
    </location>
</feature>
<keyword evidence="2" id="KW-0472">Membrane</keyword>
<evidence type="ECO:0000256" key="1">
    <source>
        <dbReference type="SAM" id="MobiDB-lite"/>
    </source>
</evidence>
<evidence type="ECO:0000256" key="2">
    <source>
        <dbReference type="SAM" id="Phobius"/>
    </source>
</evidence>
<dbReference type="Proteomes" id="UP000830671">
    <property type="component" value="Chromosome 8"/>
</dbReference>
<protein>
    <submittedName>
        <fullName evidence="3">Uncharacterized protein</fullName>
    </submittedName>
</protein>
<sequence>MTCDHGWVAPVLSFSGKVLKKYLGLSSGPKRRAPGSNKRDGKSGRAEKAASLVCLGAVTMPRPATAVHSSAHSESSTYSRSMLCFSNLAQAPLKSELQGISRQWLHFPEAPARASQKSGSPTRVETGTGQSNVQSDAPAVNLGTGWVRADRDGQQQTAPQNSAEERDMRRFSVRGTMVHPYKGCLRTTGRKSIESRKKTKGLYYSVPTPQAQAQATYCIGSQQHFYLYFYLFFIVITPHTRLLVISLHLHLSRPFSLISLLDQSHSISQRQLPWASIAIADFAWLALAICEKKKPPSFAVKAHIHHHIRHWPFSAVPSSTYLPQGTYRPTYLTLTKGSLIASRICFISSSFFLTMSARLPYSTFLDIIWPLPCCRSFLPKTLGPSLALALAPALPSFAPSSLPITSMPSIAPTTDRQTFFHLFLKQEPHPPHPLQTLRVDSVLQLRHFDLTPTPLLVNITSTFGLSLSLISKREKEEKTRKSLTVVLPPNRPTNYSDSSAGTKNHAVQDIARTTHSASSTCFRFKMAVAGPCAHSFKMIKSDSTLIQWTCNLCHSGPHWSAAFVGAVTEHPRRPTAGKMVLTVRGRKMEACRQRGGLALDALELLLMTQTPFRHHPDTNVSPYPIPDLIALSCFITYEVSRWKYPSVDNAARQLQTGPLLRPSDAAGLYWFIPTAMHHQTRNTTRMSLRNALAIDDSQDFFGSDNIGFLFAGFSPFDSFTFGGGRRHEKSHATLSDQVRPPCRRGRVLGLNSGLAQWGRISVLHGARGTLWLRHLCSWPQLNAEPLCDDALEFPYLAEDGNDATAPFPVTIWNHQALSLNRQGGIIHPQLVRSPTLRPVSSLIRPQEDAPIARLHFISRF</sequence>
<dbReference type="KEGG" id="clup:CLUP02_15225"/>
<feature type="compositionally biased region" description="Polar residues" evidence="1">
    <location>
        <begin position="115"/>
        <end position="135"/>
    </location>
</feature>
<keyword evidence="4" id="KW-1185">Reference proteome</keyword>
<gene>
    <name evidence="3" type="ORF">CLUP02_15225</name>
</gene>
<evidence type="ECO:0000313" key="3">
    <source>
        <dbReference type="EMBL" id="UQC89694.1"/>
    </source>
</evidence>